<evidence type="ECO:0000313" key="1">
    <source>
        <dbReference type="EMBL" id="EXU95264.1"/>
    </source>
</evidence>
<dbReference type="HOGENOM" id="CLU_1402198_0_0_1"/>
<evidence type="ECO:0000313" key="2">
    <source>
        <dbReference type="Proteomes" id="UP000030151"/>
    </source>
</evidence>
<dbReference type="Proteomes" id="UP000030151">
    <property type="component" value="Unassembled WGS sequence"/>
</dbReference>
<dbReference type="AlphaFoldDB" id="A0A0A1UMN0"/>
<dbReference type="EMBL" id="JELW01000090">
    <property type="protein sequence ID" value="EXU95264.1"/>
    <property type="molecule type" value="Genomic_DNA"/>
</dbReference>
<comment type="caution">
    <text evidence="1">The sequence shown here is derived from an EMBL/GenBank/DDBJ whole genome shotgun (WGS) entry which is preliminary data.</text>
</comment>
<gene>
    <name evidence="1" type="ORF">X797_011667</name>
</gene>
<dbReference type="eggNOG" id="ENOG502ST8Z">
    <property type="taxonomic scope" value="Eukaryota"/>
</dbReference>
<name>A0A0A1UMN0_9HYPO</name>
<protein>
    <submittedName>
        <fullName evidence="1">Uncharacterized protein</fullName>
    </submittedName>
</protein>
<sequence length="187" mass="21522">MQESLLSILCSETWHWDSEDASQISFNENGTGKLICRAELNVWIAAEFDWQPHDKQALSQMVDLAKRDGSPIDFQTKVNMTLTKRRIPSLGNADMSKYNINESLLAQAAFEPKTYTITLDQGTFFSPYDAQFPGAQTEFTPLFRLRLTFDTSPFPPRCEWQEPRGAPDALKFWEWKQFCGREIGKQQ</sequence>
<proteinExistence type="predicted"/>
<organism evidence="1 2">
    <name type="scientific">Metarhizium robertsii</name>
    <dbReference type="NCBI Taxonomy" id="568076"/>
    <lineage>
        <taxon>Eukaryota</taxon>
        <taxon>Fungi</taxon>
        <taxon>Dikarya</taxon>
        <taxon>Ascomycota</taxon>
        <taxon>Pezizomycotina</taxon>
        <taxon>Sordariomycetes</taxon>
        <taxon>Hypocreomycetidae</taxon>
        <taxon>Hypocreales</taxon>
        <taxon>Clavicipitaceae</taxon>
        <taxon>Metarhizium</taxon>
    </lineage>
</organism>
<reference evidence="1 2" key="1">
    <citation type="submission" date="2014-02" db="EMBL/GenBank/DDBJ databases">
        <title>The genome sequence of the entomopathogenic fungus Metarhizium robertsii ARSEF 2575.</title>
        <authorList>
            <person name="Giuliano Garisto Donzelli B."/>
            <person name="Roe B.A."/>
            <person name="Macmil S.L."/>
            <person name="Krasnoff S.B."/>
            <person name="Gibson D.M."/>
        </authorList>
    </citation>
    <scope>NUCLEOTIDE SEQUENCE [LARGE SCALE GENOMIC DNA]</scope>
    <source>
        <strain evidence="1 2">ARSEF 2575</strain>
    </source>
</reference>
<dbReference type="OrthoDB" id="4867926at2759"/>
<accession>A0A0A1UMN0</accession>